<organism evidence="1 2">
    <name type="scientific">Batillaria attramentaria</name>
    <dbReference type="NCBI Taxonomy" id="370345"/>
    <lineage>
        <taxon>Eukaryota</taxon>
        <taxon>Metazoa</taxon>
        <taxon>Spiralia</taxon>
        <taxon>Lophotrochozoa</taxon>
        <taxon>Mollusca</taxon>
        <taxon>Gastropoda</taxon>
        <taxon>Caenogastropoda</taxon>
        <taxon>Sorbeoconcha</taxon>
        <taxon>Cerithioidea</taxon>
        <taxon>Batillariidae</taxon>
        <taxon>Batillaria</taxon>
    </lineage>
</organism>
<protein>
    <submittedName>
        <fullName evidence="1">Uncharacterized protein</fullName>
    </submittedName>
</protein>
<evidence type="ECO:0000313" key="1">
    <source>
        <dbReference type="EMBL" id="KAK7505752.1"/>
    </source>
</evidence>
<dbReference type="EMBL" id="JACVVK020000009">
    <property type="protein sequence ID" value="KAK7505752.1"/>
    <property type="molecule type" value="Genomic_DNA"/>
</dbReference>
<name>A0ABD0M3I7_9CAEN</name>
<accession>A0ABD0M3I7</accession>
<comment type="caution">
    <text evidence="1">The sequence shown here is derived from an EMBL/GenBank/DDBJ whole genome shotgun (WGS) entry which is preliminary data.</text>
</comment>
<dbReference type="AlphaFoldDB" id="A0ABD0M3I7"/>
<evidence type="ECO:0000313" key="2">
    <source>
        <dbReference type="Proteomes" id="UP001519460"/>
    </source>
</evidence>
<proteinExistence type="predicted"/>
<gene>
    <name evidence="1" type="ORF">BaRGS_00003023</name>
</gene>
<sequence length="125" mass="13626">MSVKKPEDKISKLDAVQQQRSRTRKCTLSCPPTPDTVSGTRCTTVGLIFHRHWPQLSGIVSCDALRVRVPGIALYLITTVAPADSVPRSFVRSVVGHTDSARCGRCSAVTSEPKEVINNERAPII</sequence>
<dbReference type="Proteomes" id="UP001519460">
    <property type="component" value="Unassembled WGS sequence"/>
</dbReference>
<keyword evidence="2" id="KW-1185">Reference proteome</keyword>
<reference evidence="1 2" key="1">
    <citation type="journal article" date="2023" name="Sci. Data">
        <title>Genome assembly of the Korean intertidal mud-creeper Batillaria attramentaria.</title>
        <authorList>
            <person name="Patra A.K."/>
            <person name="Ho P.T."/>
            <person name="Jun S."/>
            <person name="Lee S.J."/>
            <person name="Kim Y."/>
            <person name="Won Y.J."/>
        </authorList>
    </citation>
    <scope>NUCLEOTIDE SEQUENCE [LARGE SCALE GENOMIC DNA]</scope>
    <source>
        <strain evidence="1">Wonlab-2016</strain>
    </source>
</reference>